<keyword evidence="5" id="KW-1185">Reference proteome</keyword>
<dbReference type="STRING" id="626369.HMPREF0446_00583"/>
<evidence type="ECO:0000256" key="2">
    <source>
        <dbReference type="SAM" id="Phobius"/>
    </source>
</evidence>
<dbReference type="PANTHER" id="PTHR30576">
    <property type="entry name" value="COLANIC BIOSYNTHESIS UDP-GLUCOSE LIPID CARRIER TRANSFERASE"/>
    <property type="match status" value="1"/>
</dbReference>
<reference evidence="4" key="2">
    <citation type="submission" date="2011-10" db="EMBL/GenBank/DDBJ databases">
        <title>The Genome Sequence of Granulicatella elegans ATCC 700633.</title>
        <authorList>
            <consortium name="The Broad Institute Genome Sequencing Platform"/>
            <consortium name="The Broad Institute Genome Sequencing Center for Infectious Disease"/>
            <person name="Earl A."/>
            <person name="Ward D."/>
            <person name="Feldgarden M."/>
            <person name="Gevers D."/>
            <person name="Sibley C.D."/>
            <person name="Field T.R."/>
            <person name="Grinwis M."/>
            <person name="Eshaghurshan C.S."/>
            <person name="Surette M.G."/>
            <person name="Young S.K."/>
            <person name="Zeng Q."/>
            <person name="Gargeya S."/>
            <person name="Fitzgerald M."/>
            <person name="Haas B."/>
            <person name="Abouelleil A."/>
            <person name="Alvarado L."/>
            <person name="Arachchi H.M."/>
            <person name="Berlin A."/>
            <person name="Brown A."/>
            <person name="Chapman S.B."/>
            <person name="Chen Z."/>
            <person name="Dunbar C."/>
            <person name="Freedman E."/>
            <person name="Gearin G."/>
            <person name="Goldberg J."/>
            <person name="Griggs A."/>
            <person name="Gujja S."/>
            <person name="Heiman D."/>
            <person name="Howarth C."/>
            <person name="Larson L."/>
            <person name="Lui A."/>
            <person name="MacDonald P.J.P."/>
            <person name="Montmayeur A."/>
            <person name="Murphy C."/>
            <person name="Neiman D."/>
            <person name="Pearson M."/>
            <person name="Priest M."/>
            <person name="Roberts A."/>
            <person name="Saif S."/>
            <person name="Shea T."/>
            <person name="Shenoy N."/>
            <person name="Sisk P."/>
            <person name="Stolte C."/>
            <person name="Sykes S."/>
            <person name="Wortman J."/>
            <person name="Nusbaum C."/>
            <person name="Birren B."/>
        </authorList>
    </citation>
    <scope>NUCLEOTIDE SEQUENCE [LARGE SCALE GENOMIC DNA]</scope>
    <source>
        <strain evidence="4">ATCC 700633</strain>
    </source>
</reference>
<dbReference type="GO" id="GO:0016780">
    <property type="term" value="F:phosphotransferase activity, for other substituted phosphate groups"/>
    <property type="evidence" value="ECO:0007669"/>
    <property type="project" value="TreeGrafter"/>
</dbReference>
<gene>
    <name evidence="4" type="ORF">HMPREF0446_00583</name>
</gene>
<feature type="transmembrane region" description="Helical" evidence="2">
    <location>
        <begin position="12"/>
        <end position="36"/>
    </location>
</feature>
<dbReference type="EMBL" id="ACRF02000013">
    <property type="protein sequence ID" value="EEW93701.2"/>
    <property type="molecule type" value="Genomic_DNA"/>
</dbReference>
<comment type="similarity">
    <text evidence="1">Belongs to the bacterial sugar transferase family.</text>
</comment>
<dbReference type="RefSeq" id="WP_020991323.1">
    <property type="nucleotide sequence ID" value="NZ_KI391971.1"/>
</dbReference>
<feature type="domain" description="Bacterial sugar transferase" evidence="3">
    <location>
        <begin position="8"/>
        <end position="187"/>
    </location>
</feature>
<dbReference type="AlphaFoldDB" id="D0BKU8"/>
<keyword evidence="2" id="KW-1133">Transmembrane helix</keyword>
<dbReference type="PANTHER" id="PTHR30576:SF0">
    <property type="entry name" value="UNDECAPRENYL-PHOSPHATE N-ACETYLGALACTOSAMINYL 1-PHOSPHATE TRANSFERASE-RELATED"/>
    <property type="match status" value="1"/>
</dbReference>
<evidence type="ECO:0000313" key="5">
    <source>
        <dbReference type="Proteomes" id="UP000002939"/>
    </source>
</evidence>
<comment type="caution">
    <text evidence="4">The sequence shown here is derived from an EMBL/GenBank/DDBJ whole genome shotgun (WGS) entry which is preliminary data.</text>
</comment>
<reference evidence="4" key="1">
    <citation type="submission" date="2009-09" db="EMBL/GenBank/DDBJ databases">
        <authorList>
            <consortium name="The Broad Institute Genome Sequencing Platform"/>
            <person name="Ward D."/>
            <person name="Feldgarden M."/>
            <person name="Earl A."/>
            <person name="Young S.K."/>
            <person name="Zeng Q."/>
            <person name="Koehrsen M."/>
            <person name="Alvarado L."/>
            <person name="Berlin A."/>
            <person name="Bochicchio J."/>
            <person name="Borenstein D."/>
            <person name="Chapman S.B."/>
            <person name="Chen Z."/>
            <person name="Engels R."/>
            <person name="Freedman E."/>
            <person name="Gellesch M."/>
            <person name="Goldberg J."/>
            <person name="Griggs A."/>
            <person name="Gujja S."/>
            <person name="Heilman E."/>
            <person name="Heiman D."/>
            <person name="Hepburn T."/>
            <person name="Howarth C."/>
            <person name="Jen D."/>
            <person name="Larson L."/>
            <person name="Lewis B."/>
            <person name="Mehta T."/>
            <person name="Park D."/>
            <person name="Pearson M."/>
            <person name="Roberts A."/>
            <person name="Saif S."/>
            <person name="Shea T."/>
            <person name="Shenoy N."/>
            <person name="Sisk P."/>
            <person name="Stolte C."/>
            <person name="Sykes S."/>
            <person name="Thomson T."/>
            <person name="Walk T."/>
            <person name="White J."/>
            <person name="Yandava C."/>
            <person name="Sibley C.D."/>
            <person name="Field T.R."/>
            <person name="Grinwis M."/>
            <person name="Eshaghurshan C.S."/>
            <person name="Surette M.G."/>
            <person name="Haas B."/>
            <person name="Nusbaum C."/>
            <person name="Birren B."/>
        </authorList>
    </citation>
    <scope>NUCLEOTIDE SEQUENCE [LARGE SCALE GENOMIC DNA]</scope>
    <source>
        <strain evidence="4">ATCC 700633</strain>
    </source>
</reference>
<organism evidence="4 5">
    <name type="scientific">Granulicatella elegans ATCC 700633</name>
    <dbReference type="NCBI Taxonomy" id="626369"/>
    <lineage>
        <taxon>Bacteria</taxon>
        <taxon>Bacillati</taxon>
        <taxon>Bacillota</taxon>
        <taxon>Bacilli</taxon>
        <taxon>Lactobacillales</taxon>
        <taxon>Carnobacteriaceae</taxon>
        <taxon>Granulicatella</taxon>
    </lineage>
</organism>
<evidence type="ECO:0000313" key="4">
    <source>
        <dbReference type="EMBL" id="EEW93701.2"/>
    </source>
</evidence>
<proteinExistence type="inferred from homology"/>
<dbReference type="Pfam" id="PF02397">
    <property type="entry name" value="Bac_transf"/>
    <property type="match status" value="1"/>
</dbReference>
<dbReference type="HOGENOM" id="CLU_024920_1_2_9"/>
<dbReference type="Proteomes" id="UP000002939">
    <property type="component" value="Unassembled WGS sequence"/>
</dbReference>
<dbReference type="InterPro" id="IPR003362">
    <property type="entry name" value="Bact_transf"/>
</dbReference>
<sequence>MCAYRIIKRGIDFFISIVLLIPVMLICSISALFIILETKGNPLYIQERVGLNGKKFKIYKLRSMYSDAEKDGYQWAMKNDVRITKVGQFLRKSRIDELPQLINIIKGDMAIIGPRPERPEFIEEFLQEIPDFNDRITIKPGITGWAQVNGGYELSPKEKLKYDKYYIEHESLKLDILIWIKTVQVVFTGDGSR</sequence>
<evidence type="ECO:0000256" key="1">
    <source>
        <dbReference type="ARBA" id="ARBA00006464"/>
    </source>
</evidence>
<evidence type="ECO:0000259" key="3">
    <source>
        <dbReference type="Pfam" id="PF02397"/>
    </source>
</evidence>
<accession>D0BKU8</accession>
<dbReference type="eggNOG" id="COG2148">
    <property type="taxonomic scope" value="Bacteria"/>
</dbReference>
<keyword evidence="2" id="KW-0812">Transmembrane</keyword>
<name>D0BKU8_9LACT</name>
<protein>
    <recommendedName>
        <fullName evidence="3">Bacterial sugar transferase domain-containing protein</fullName>
    </recommendedName>
</protein>
<keyword evidence="2" id="KW-0472">Membrane</keyword>